<dbReference type="PROSITE" id="PS51182">
    <property type="entry name" value="C2_TENSIN"/>
    <property type="match status" value="1"/>
</dbReference>
<dbReference type="SMART" id="SM01326">
    <property type="entry name" value="PTEN_C2"/>
    <property type="match status" value="1"/>
</dbReference>
<dbReference type="InterPro" id="IPR036869">
    <property type="entry name" value="J_dom_sf"/>
</dbReference>
<keyword evidence="3" id="KW-0968">Cytoplasmic vesicle</keyword>
<dbReference type="Proteomes" id="UP000663891">
    <property type="component" value="Unassembled WGS sequence"/>
</dbReference>
<dbReference type="CDD" id="cd06257">
    <property type="entry name" value="DnaJ"/>
    <property type="match status" value="1"/>
</dbReference>
<evidence type="ECO:0000256" key="3">
    <source>
        <dbReference type="ARBA" id="ARBA00023329"/>
    </source>
</evidence>
<gene>
    <name evidence="7" type="ORF">VCS650_LOCUS6244</name>
</gene>
<comment type="caution">
    <text evidence="7">The sequence shown here is derived from an EMBL/GenBank/DDBJ whole genome shotgun (WGS) entry which is preliminary data.</text>
</comment>
<feature type="region of interest" description="Disordered" evidence="4">
    <location>
        <begin position="1"/>
        <end position="54"/>
    </location>
</feature>
<dbReference type="EMBL" id="CAJNON010000038">
    <property type="protein sequence ID" value="CAF0843093.1"/>
    <property type="molecule type" value="Genomic_DNA"/>
</dbReference>
<accession>A0A813VHC8</accession>
<feature type="compositionally biased region" description="Basic and acidic residues" evidence="4">
    <location>
        <begin position="1"/>
        <end position="21"/>
    </location>
</feature>
<dbReference type="Gene3D" id="2.60.40.1110">
    <property type="match status" value="1"/>
</dbReference>
<dbReference type="FunFam" id="1.10.287.110:FF:000002">
    <property type="entry name" value="putative tyrosine-protein phosphatase auxilin isoform X2"/>
    <property type="match status" value="1"/>
</dbReference>
<dbReference type="Gene3D" id="3.90.190.10">
    <property type="entry name" value="Protein tyrosine phosphatase superfamily"/>
    <property type="match status" value="1"/>
</dbReference>
<dbReference type="InterPro" id="IPR014020">
    <property type="entry name" value="Tensin_C2-dom"/>
</dbReference>
<feature type="compositionally biased region" description="Polar residues" evidence="4">
    <location>
        <begin position="33"/>
        <end position="54"/>
    </location>
</feature>
<dbReference type="GO" id="GO:0005829">
    <property type="term" value="C:cytosol"/>
    <property type="evidence" value="ECO:0007669"/>
    <property type="project" value="TreeGrafter"/>
</dbReference>
<feature type="compositionally biased region" description="Polar residues" evidence="4">
    <location>
        <begin position="618"/>
        <end position="630"/>
    </location>
</feature>
<organism evidence="7 8">
    <name type="scientific">Adineta steineri</name>
    <dbReference type="NCBI Taxonomy" id="433720"/>
    <lineage>
        <taxon>Eukaryota</taxon>
        <taxon>Metazoa</taxon>
        <taxon>Spiralia</taxon>
        <taxon>Gnathifera</taxon>
        <taxon>Rotifera</taxon>
        <taxon>Eurotatoria</taxon>
        <taxon>Bdelloidea</taxon>
        <taxon>Adinetida</taxon>
        <taxon>Adinetidae</taxon>
        <taxon>Adineta</taxon>
    </lineage>
</organism>
<evidence type="ECO:0000259" key="5">
    <source>
        <dbReference type="PROSITE" id="PS51181"/>
    </source>
</evidence>
<dbReference type="GO" id="GO:0030136">
    <property type="term" value="C:clathrin-coated vesicle"/>
    <property type="evidence" value="ECO:0007669"/>
    <property type="project" value="UniProtKB-SubCell"/>
</dbReference>
<dbReference type="InterPro" id="IPR051281">
    <property type="entry name" value="Dual-spec_lipid-protein_phosph"/>
</dbReference>
<evidence type="ECO:0000313" key="8">
    <source>
        <dbReference type="Proteomes" id="UP000663891"/>
    </source>
</evidence>
<sequence>METKREPAPKTIKDIKKDFKETLSTMPIDKNETTMPTNKNIQSGGPKTPASSNNVTGKYWMKIFSMSQPKPTPSSTNDSTSNGTSNHQPELDICYITPRVIVMTTPRDNSSDVSSRSTAESIRDILDTKHPNCYMLYLLDQSSNNESSYPKEIFHNRVLEIPLFDDKQSPSLVSLLWFCQKITSYLLESSSNVVVLDCNDGKNQLAYGVCSLLAYHKILPQADQIIKYYQHHRSLNSSLTMSQKRYIQYLCDLSHGIIEHPHFNKLTLKSINLSPVPLVNIKKNSCRPFIDIYDQEHKKIFSTYQEIPKLRVYYASDTCITIPVDLQFDGDITIHITHAALCAPRHTHEGGVRICELTVNSNFNLQFDGDITIHITHAALCAPRHTHEGGVRICELTVNSNFSTLNHPELSYSRNELDEIDHNEKNPTVFRITLDIINQQQSSINRQDSFTKELDKTFKQPLALFRDEVELKQKTNDFSEIIEKKEVPVSPAPVVVHRLSKGKEDSMSSQGSRFSDSFPGLPQSPQPPFSNPLYNPFKQHANTSPRSSQIPSSPISLPIDDKLKKEENTTAPLFEFNGDSRENGEIFVISPSTDPPQRGFYSSTDSGRNLLDDDLHTDNPTLQNTLSQPTLRPPLSATKAPETQKPSPATEEPIPTSTKPDYTVTMKTDIPPPTKSKPNTPKSKPPPTAPKSTIDIDSLLPKNFCLRKDGPSRTFKPEASGGIGDLQKAAVAKDIDPIVLKVREWTEGKKRNIRALLCSLSDITWPECKWGGCQMSELLTPDQVKKVYRKAVIHIHPDKLRGDPNEPLAKLIFVELNEAWSQFEQQGV</sequence>
<protein>
    <submittedName>
        <fullName evidence="7">Uncharacterized protein</fullName>
    </submittedName>
</protein>
<dbReference type="InterPro" id="IPR029021">
    <property type="entry name" value="Prot-tyrosine_phosphatase-like"/>
</dbReference>
<feature type="domain" description="Phosphatase tensin-type" evidence="5">
    <location>
        <begin position="82"/>
        <end position="257"/>
    </location>
</feature>
<keyword evidence="2" id="KW-0378">Hydrolase</keyword>
<feature type="region of interest" description="Disordered" evidence="4">
    <location>
        <begin position="66"/>
        <end position="89"/>
    </location>
</feature>
<feature type="region of interest" description="Disordered" evidence="4">
    <location>
        <begin position="585"/>
        <end position="695"/>
    </location>
</feature>
<evidence type="ECO:0000256" key="4">
    <source>
        <dbReference type="SAM" id="MobiDB-lite"/>
    </source>
</evidence>
<feature type="domain" description="C2 tensin-type" evidence="6">
    <location>
        <begin position="263"/>
        <end position="439"/>
    </location>
</feature>
<reference evidence="7" key="1">
    <citation type="submission" date="2021-02" db="EMBL/GenBank/DDBJ databases">
        <authorList>
            <person name="Nowell W R."/>
        </authorList>
    </citation>
    <scope>NUCLEOTIDE SEQUENCE</scope>
</reference>
<dbReference type="Gene3D" id="1.10.287.110">
    <property type="entry name" value="DnaJ domain"/>
    <property type="match status" value="1"/>
</dbReference>
<proteinExistence type="predicted"/>
<evidence type="ECO:0000313" key="7">
    <source>
        <dbReference type="EMBL" id="CAF0843093.1"/>
    </source>
</evidence>
<name>A0A813VHC8_9BILA</name>
<dbReference type="AlphaFoldDB" id="A0A813VHC8"/>
<dbReference type="InterPro" id="IPR001623">
    <property type="entry name" value="DnaJ_domain"/>
</dbReference>
<dbReference type="PANTHER" id="PTHR12305">
    <property type="entry name" value="PHOSPHATASE WITH HOMOLOGY TO TENSIN"/>
    <property type="match status" value="1"/>
</dbReference>
<dbReference type="InterPro" id="IPR029023">
    <property type="entry name" value="Tensin_phosphatase"/>
</dbReference>
<dbReference type="SUPFAM" id="SSF52799">
    <property type="entry name" value="(Phosphotyrosine protein) phosphatases II"/>
    <property type="match status" value="1"/>
</dbReference>
<dbReference type="PROSITE" id="PS51181">
    <property type="entry name" value="PPASE_TENSIN"/>
    <property type="match status" value="1"/>
</dbReference>
<evidence type="ECO:0000256" key="2">
    <source>
        <dbReference type="ARBA" id="ARBA00022801"/>
    </source>
</evidence>
<dbReference type="Pfam" id="PF10409">
    <property type="entry name" value="PTEN_C2"/>
    <property type="match status" value="1"/>
</dbReference>
<evidence type="ECO:0000256" key="1">
    <source>
        <dbReference type="ARBA" id="ARBA00004132"/>
    </source>
</evidence>
<feature type="compositionally biased region" description="Low complexity" evidence="4">
    <location>
        <begin position="544"/>
        <end position="558"/>
    </location>
</feature>
<dbReference type="OrthoDB" id="1717591at2759"/>
<comment type="subcellular location">
    <subcellularLocation>
        <location evidence="1">Cytoplasmic vesicle</location>
        <location evidence="1">Clathrin-coated vesicle</location>
    </subcellularLocation>
</comment>
<dbReference type="SUPFAM" id="SSF46565">
    <property type="entry name" value="Chaperone J-domain"/>
    <property type="match status" value="1"/>
</dbReference>
<evidence type="ECO:0000259" key="6">
    <source>
        <dbReference type="PROSITE" id="PS51182"/>
    </source>
</evidence>
<feature type="compositionally biased region" description="Low complexity" evidence="4">
    <location>
        <begin position="73"/>
        <end position="86"/>
    </location>
</feature>
<feature type="region of interest" description="Disordered" evidence="4">
    <location>
        <begin position="500"/>
        <end position="563"/>
    </location>
</feature>
<dbReference type="GO" id="GO:0016314">
    <property type="term" value="F:phosphatidylinositol-3,4,5-trisphosphate 3-phosphatase activity"/>
    <property type="evidence" value="ECO:0007669"/>
    <property type="project" value="TreeGrafter"/>
</dbReference>